<evidence type="ECO:0000313" key="1">
    <source>
        <dbReference type="EMBL" id="CAE7495060.1"/>
    </source>
</evidence>
<sequence length="51" mass="6121">YIWGLGYHWYGDARYETWPECHEIDYEDRKNGGSVNELKARLGFENVRRVA</sequence>
<reference evidence="1" key="1">
    <citation type="submission" date="2021-02" db="EMBL/GenBank/DDBJ databases">
        <authorList>
            <person name="Dougan E. K."/>
            <person name="Rhodes N."/>
            <person name="Thang M."/>
            <person name="Chan C."/>
        </authorList>
    </citation>
    <scope>NUCLEOTIDE SEQUENCE</scope>
</reference>
<feature type="non-terminal residue" evidence="1">
    <location>
        <position position="1"/>
    </location>
</feature>
<feature type="non-terminal residue" evidence="1">
    <location>
        <position position="51"/>
    </location>
</feature>
<proteinExistence type="predicted"/>
<gene>
    <name evidence="1" type="primary">gba-3</name>
    <name evidence="1" type="ORF">SPIL2461_LOCUS12774</name>
</gene>
<name>A0A812STR3_SYMPI</name>
<dbReference type="AlphaFoldDB" id="A0A812STR3"/>
<accession>A0A812STR3</accession>
<evidence type="ECO:0000313" key="2">
    <source>
        <dbReference type="Proteomes" id="UP000649617"/>
    </source>
</evidence>
<organism evidence="1 2">
    <name type="scientific">Symbiodinium pilosum</name>
    <name type="common">Dinoflagellate</name>
    <dbReference type="NCBI Taxonomy" id="2952"/>
    <lineage>
        <taxon>Eukaryota</taxon>
        <taxon>Sar</taxon>
        <taxon>Alveolata</taxon>
        <taxon>Dinophyceae</taxon>
        <taxon>Suessiales</taxon>
        <taxon>Symbiodiniaceae</taxon>
        <taxon>Symbiodinium</taxon>
    </lineage>
</organism>
<dbReference type="Proteomes" id="UP000649617">
    <property type="component" value="Unassembled WGS sequence"/>
</dbReference>
<keyword evidence="2" id="KW-1185">Reference proteome</keyword>
<dbReference type="EMBL" id="CAJNIZ010026780">
    <property type="protein sequence ID" value="CAE7495060.1"/>
    <property type="molecule type" value="Genomic_DNA"/>
</dbReference>
<comment type="caution">
    <text evidence="1">The sequence shown here is derived from an EMBL/GenBank/DDBJ whole genome shotgun (WGS) entry which is preliminary data.</text>
</comment>
<protein>
    <submittedName>
        <fullName evidence="1">Gba-3 protein</fullName>
    </submittedName>
</protein>